<dbReference type="STRING" id="43928.SAMN05443636_2644"/>
<dbReference type="CDD" id="cd00431">
    <property type="entry name" value="cysteine_hydrolases"/>
    <property type="match status" value="1"/>
</dbReference>
<dbReference type="RefSeq" id="WP_073310330.1">
    <property type="nucleotide sequence ID" value="NZ_FQWV01000007.1"/>
</dbReference>
<keyword evidence="1" id="KW-0378">Hydrolase</keyword>
<gene>
    <name evidence="3" type="ORF">SAMN05443636_2644</name>
</gene>
<feature type="domain" description="Isochorismatase-like" evidence="2">
    <location>
        <begin position="13"/>
        <end position="190"/>
    </location>
</feature>
<evidence type="ECO:0000313" key="3">
    <source>
        <dbReference type="EMBL" id="SHH45905.1"/>
    </source>
</evidence>
<dbReference type="GO" id="GO:0016787">
    <property type="term" value="F:hydrolase activity"/>
    <property type="evidence" value="ECO:0007669"/>
    <property type="project" value="UniProtKB-KW"/>
</dbReference>
<dbReference type="InterPro" id="IPR036380">
    <property type="entry name" value="Isochorismatase-like_sf"/>
</dbReference>
<keyword evidence="4" id="KW-1185">Reference proteome</keyword>
<dbReference type="PANTHER" id="PTHR43540">
    <property type="entry name" value="PEROXYUREIDOACRYLATE/UREIDOACRYLATE AMIDOHYDROLASE-RELATED"/>
    <property type="match status" value="1"/>
</dbReference>
<dbReference type="Proteomes" id="UP000184357">
    <property type="component" value="Unassembled WGS sequence"/>
</dbReference>
<reference evidence="3 4" key="1">
    <citation type="submission" date="2016-11" db="EMBL/GenBank/DDBJ databases">
        <authorList>
            <person name="Jaros S."/>
            <person name="Januszkiewicz K."/>
            <person name="Wedrychowicz H."/>
        </authorList>
    </citation>
    <scope>NUCLEOTIDE SEQUENCE [LARGE SCALE GENOMIC DNA]</scope>
    <source>
        <strain evidence="3 4">DSM 9297</strain>
    </source>
</reference>
<dbReference type="InterPro" id="IPR050272">
    <property type="entry name" value="Isochorismatase-like_hydrls"/>
</dbReference>
<accession>A0A1M5T577</accession>
<dbReference type="SUPFAM" id="SSF52499">
    <property type="entry name" value="Isochorismatase-like hydrolases"/>
    <property type="match status" value="1"/>
</dbReference>
<protein>
    <submittedName>
        <fullName evidence="3">Nicotinamidase-related amidase</fullName>
    </submittedName>
</protein>
<dbReference type="InterPro" id="IPR000868">
    <property type="entry name" value="Isochorismatase-like_dom"/>
</dbReference>
<proteinExistence type="predicted"/>
<evidence type="ECO:0000259" key="2">
    <source>
        <dbReference type="Pfam" id="PF00857"/>
    </source>
</evidence>
<dbReference type="AlphaFoldDB" id="A0A1M5T577"/>
<sequence>MDTDATEFDPDRTAVVVVDMQNGFCHPDGSLYAEPSEAAIDPVRTLAERAGDAGARVVYTRDVHPPEQFDGAHYYDEFDRWGEHVVEGSWDAELVDNLPTAEADHVVEKHTYDAFHDTELEGWLDARGVDDLLVCGTLANVCVLHTAGSAGLRDYRPVVVEDALGYITEEHREYAVEHADWLFGETATLAEIEFA</sequence>
<evidence type="ECO:0000313" key="4">
    <source>
        <dbReference type="Proteomes" id="UP000184357"/>
    </source>
</evidence>
<dbReference type="PANTHER" id="PTHR43540:SF6">
    <property type="entry name" value="ISOCHORISMATASE-LIKE DOMAIN-CONTAINING PROTEIN"/>
    <property type="match status" value="1"/>
</dbReference>
<evidence type="ECO:0000256" key="1">
    <source>
        <dbReference type="ARBA" id="ARBA00022801"/>
    </source>
</evidence>
<dbReference type="EMBL" id="FQWV01000007">
    <property type="protein sequence ID" value="SHH45905.1"/>
    <property type="molecule type" value="Genomic_DNA"/>
</dbReference>
<name>A0A1M5T577_9EURY</name>
<dbReference type="Gene3D" id="3.40.50.850">
    <property type="entry name" value="Isochorismatase-like"/>
    <property type="match status" value="1"/>
</dbReference>
<organism evidence="3 4">
    <name type="scientific">Halobaculum gomorrense</name>
    <dbReference type="NCBI Taxonomy" id="43928"/>
    <lineage>
        <taxon>Archaea</taxon>
        <taxon>Methanobacteriati</taxon>
        <taxon>Methanobacteriota</taxon>
        <taxon>Stenosarchaea group</taxon>
        <taxon>Halobacteria</taxon>
        <taxon>Halobacteriales</taxon>
        <taxon>Haloferacaceae</taxon>
        <taxon>Halobaculum</taxon>
    </lineage>
</organism>
<dbReference type="Pfam" id="PF00857">
    <property type="entry name" value="Isochorismatase"/>
    <property type="match status" value="1"/>
</dbReference>
<dbReference type="OrthoDB" id="9194at2157"/>